<protein>
    <submittedName>
        <fullName evidence="1">Uncharacterized protein</fullName>
    </submittedName>
</protein>
<accession>A0A645G805</accession>
<dbReference type="EMBL" id="VSSQ01070285">
    <property type="protein sequence ID" value="MPN22120.1"/>
    <property type="molecule type" value="Genomic_DNA"/>
</dbReference>
<reference evidence="1" key="1">
    <citation type="submission" date="2019-08" db="EMBL/GenBank/DDBJ databases">
        <authorList>
            <person name="Kucharzyk K."/>
            <person name="Murdoch R.W."/>
            <person name="Higgins S."/>
            <person name="Loffler F."/>
        </authorList>
    </citation>
    <scope>NUCLEOTIDE SEQUENCE</scope>
</reference>
<organism evidence="1">
    <name type="scientific">bioreactor metagenome</name>
    <dbReference type="NCBI Taxonomy" id="1076179"/>
    <lineage>
        <taxon>unclassified sequences</taxon>
        <taxon>metagenomes</taxon>
        <taxon>ecological metagenomes</taxon>
    </lineage>
</organism>
<name>A0A645G805_9ZZZZ</name>
<sequence>MLVVRFERPRIDVLFQHPDIEVAQQGTAHVCRDDLVGPELIGKPSGAFFVLQRLKIFEIDLQQGLGVLWVRFCFYVLLQRIKFAVKAIHLRD</sequence>
<evidence type="ECO:0000313" key="1">
    <source>
        <dbReference type="EMBL" id="MPN22120.1"/>
    </source>
</evidence>
<comment type="caution">
    <text evidence="1">The sequence shown here is derived from an EMBL/GenBank/DDBJ whole genome shotgun (WGS) entry which is preliminary data.</text>
</comment>
<proteinExistence type="predicted"/>
<gene>
    <name evidence="1" type="ORF">SDC9_169503</name>
</gene>
<dbReference type="AlphaFoldDB" id="A0A645G805"/>